<evidence type="ECO:0000256" key="1">
    <source>
        <dbReference type="ARBA" id="ARBA00004162"/>
    </source>
</evidence>
<dbReference type="AlphaFoldDB" id="A0A7J0BGZ8"/>
<comment type="caution">
    <text evidence="10">The sequence shown here is derived from an EMBL/GenBank/DDBJ whole genome shotgun (WGS) entry which is preliminary data.</text>
</comment>
<reference evidence="10 11" key="1">
    <citation type="submission" date="2020-05" db="EMBL/GenBank/DDBJ databases">
        <title>Draft genome sequence of Desulfovibrio sp. strain HN2T.</title>
        <authorList>
            <person name="Ueno A."/>
            <person name="Tamazawa S."/>
            <person name="Tamamura S."/>
            <person name="Murakami T."/>
            <person name="Kiyama T."/>
            <person name="Inomata H."/>
            <person name="Amano Y."/>
            <person name="Miyakawa K."/>
            <person name="Tamaki H."/>
            <person name="Naganuma T."/>
            <person name="Kaneko K."/>
        </authorList>
    </citation>
    <scope>NUCLEOTIDE SEQUENCE [LARGE SCALE GENOMIC DNA]</scope>
    <source>
        <strain evidence="10 11">HN2</strain>
    </source>
</reference>
<evidence type="ECO:0000256" key="3">
    <source>
        <dbReference type="ARBA" id="ARBA00022475"/>
    </source>
</evidence>
<evidence type="ECO:0000256" key="5">
    <source>
        <dbReference type="ARBA" id="ARBA00022989"/>
    </source>
</evidence>
<keyword evidence="3" id="KW-1003">Cell membrane</keyword>
<keyword evidence="11" id="KW-1185">Reference proteome</keyword>
<evidence type="ECO:0000256" key="6">
    <source>
        <dbReference type="ARBA" id="ARBA00023136"/>
    </source>
</evidence>
<accession>A0A7J0BGZ8</accession>
<protein>
    <submittedName>
        <fullName evidence="10">Chemotaxis protein MotB</fullName>
    </submittedName>
</protein>
<comment type="similarity">
    <text evidence="2">Belongs to the MotB family.</text>
</comment>
<feature type="domain" description="OmpA-like" evidence="9">
    <location>
        <begin position="120"/>
        <end position="237"/>
    </location>
</feature>
<dbReference type="Pfam" id="PF00691">
    <property type="entry name" value="OmpA"/>
    <property type="match status" value="1"/>
</dbReference>
<sequence length="243" mass="26673">MARKKDKGGGGSGTPAWLVTFSDLVTLLLTFFVLLLSMASMDRVMLARMSPFQSRTDYISHQGAGKVPTRVQVLLKLLEDPASALDKPERIKDLLFPDEVLPPDIDVSTLDRNLRILEKPEGLAIVLTNDLLFAPGSYALSDGARTLLEQVGLMLQYSTADCNIAGFSDTSPSSGMDNYVLSGKRALVVLDYFIAMGFDPTRFSISGYGPDKPVADNDTEGGRAQNRRVEILLKTTQWMGRYM</sequence>
<dbReference type="SUPFAM" id="SSF103088">
    <property type="entry name" value="OmpA-like"/>
    <property type="match status" value="1"/>
</dbReference>
<proteinExistence type="inferred from homology"/>
<dbReference type="Pfam" id="PF13677">
    <property type="entry name" value="MotB_plug"/>
    <property type="match status" value="1"/>
</dbReference>
<dbReference type="InterPro" id="IPR036737">
    <property type="entry name" value="OmpA-like_sf"/>
</dbReference>
<keyword evidence="6 7" id="KW-0472">Membrane</keyword>
<dbReference type="Proteomes" id="UP000503840">
    <property type="component" value="Unassembled WGS sequence"/>
</dbReference>
<feature type="transmembrane region" description="Helical" evidence="8">
    <location>
        <begin position="16"/>
        <end position="39"/>
    </location>
</feature>
<evidence type="ECO:0000313" key="10">
    <source>
        <dbReference type="EMBL" id="GFM32461.1"/>
    </source>
</evidence>
<evidence type="ECO:0000256" key="7">
    <source>
        <dbReference type="PROSITE-ProRule" id="PRU00473"/>
    </source>
</evidence>
<evidence type="ECO:0000256" key="4">
    <source>
        <dbReference type="ARBA" id="ARBA00022692"/>
    </source>
</evidence>
<dbReference type="PROSITE" id="PS51123">
    <property type="entry name" value="OMPA_2"/>
    <property type="match status" value="1"/>
</dbReference>
<organism evidence="10 11">
    <name type="scientific">Desulfovibrio subterraneus</name>
    <dbReference type="NCBI Taxonomy" id="2718620"/>
    <lineage>
        <taxon>Bacteria</taxon>
        <taxon>Pseudomonadati</taxon>
        <taxon>Thermodesulfobacteriota</taxon>
        <taxon>Desulfovibrionia</taxon>
        <taxon>Desulfovibrionales</taxon>
        <taxon>Desulfovibrionaceae</taxon>
        <taxon>Desulfovibrio</taxon>
    </lineage>
</organism>
<comment type="subcellular location">
    <subcellularLocation>
        <location evidence="1">Cell membrane</location>
        <topology evidence="1">Single-pass membrane protein</topology>
    </subcellularLocation>
</comment>
<dbReference type="CDD" id="cd07185">
    <property type="entry name" value="OmpA_C-like"/>
    <property type="match status" value="1"/>
</dbReference>
<evidence type="ECO:0000313" key="11">
    <source>
        <dbReference type="Proteomes" id="UP000503840"/>
    </source>
</evidence>
<gene>
    <name evidence="10" type="ORF">DSM101010T_08260</name>
</gene>
<evidence type="ECO:0000259" key="9">
    <source>
        <dbReference type="PROSITE" id="PS51123"/>
    </source>
</evidence>
<name>A0A7J0BGZ8_9BACT</name>
<dbReference type="InterPro" id="IPR025713">
    <property type="entry name" value="MotB-like_N_dom"/>
</dbReference>
<dbReference type="PANTHER" id="PTHR30329:SF21">
    <property type="entry name" value="LIPOPROTEIN YIAD-RELATED"/>
    <property type="match status" value="1"/>
</dbReference>
<keyword evidence="4 8" id="KW-0812">Transmembrane</keyword>
<dbReference type="InterPro" id="IPR006665">
    <property type="entry name" value="OmpA-like"/>
</dbReference>
<evidence type="ECO:0000256" key="2">
    <source>
        <dbReference type="ARBA" id="ARBA00008914"/>
    </source>
</evidence>
<evidence type="ECO:0000256" key="8">
    <source>
        <dbReference type="SAM" id="Phobius"/>
    </source>
</evidence>
<keyword evidence="5 8" id="KW-1133">Transmembrane helix</keyword>
<dbReference type="InterPro" id="IPR050330">
    <property type="entry name" value="Bact_OuterMem_StrucFunc"/>
</dbReference>
<dbReference type="RefSeq" id="WP_174404171.1">
    <property type="nucleotide sequence ID" value="NZ_BLVO01000012.1"/>
</dbReference>
<dbReference type="GO" id="GO:0005886">
    <property type="term" value="C:plasma membrane"/>
    <property type="evidence" value="ECO:0007669"/>
    <property type="project" value="UniProtKB-SubCell"/>
</dbReference>
<dbReference type="Gene3D" id="3.30.1330.60">
    <property type="entry name" value="OmpA-like domain"/>
    <property type="match status" value="1"/>
</dbReference>
<dbReference type="PANTHER" id="PTHR30329">
    <property type="entry name" value="STATOR ELEMENT OF FLAGELLAR MOTOR COMPLEX"/>
    <property type="match status" value="1"/>
</dbReference>
<dbReference type="EMBL" id="BLVO01000012">
    <property type="protein sequence ID" value="GFM32461.1"/>
    <property type="molecule type" value="Genomic_DNA"/>
</dbReference>